<dbReference type="EMBL" id="BMAV01022203">
    <property type="protein sequence ID" value="GFY76890.1"/>
    <property type="molecule type" value="Genomic_DNA"/>
</dbReference>
<evidence type="ECO:0000313" key="2">
    <source>
        <dbReference type="Proteomes" id="UP000886998"/>
    </source>
</evidence>
<organism evidence="1 2">
    <name type="scientific">Trichonephila inaurata madagascariensis</name>
    <dbReference type="NCBI Taxonomy" id="2747483"/>
    <lineage>
        <taxon>Eukaryota</taxon>
        <taxon>Metazoa</taxon>
        <taxon>Ecdysozoa</taxon>
        <taxon>Arthropoda</taxon>
        <taxon>Chelicerata</taxon>
        <taxon>Arachnida</taxon>
        <taxon>Araneae</taxon>
        <taxon>Araneomorphae</taxon>
        <taxon>Entelegynae</taxon>
        <taxon>Araneoidea</taxon>
        <taxon>Nephilidae</taxon>
        <taxon>Trichonephila</taxon>
        <taxon>Trichonephila inaurata</taxon>
    </lineage>
</organism>
<dbReference type="Proteomes" id="UP000886998">
    <property type="component" value="Unassembled WGS sequence"/>
</dbReference>
<evidence type="ECO:0000313" key="1">
    <source>
        <dbReference type="EMBL" id="GFY76890.1"/>
    </source>
</evidence>
<dbReference type="AlphaFoldDB" id="A0A8X6YTM9"/>
<protein>
    <submittedName>
        <fullName evidence="1">Uncharacterized protein</fullName>
    </submittedName>
</protein>
<reference evidence="1" key="1">
    <citation type="submission" date="2020-08" db="EMBL/GenBank/DDBJ databases">
        <title>Multicomponent nature underlies the extraordinary mechanical properties of spider dragline silk.</title>
        <authorList>
            <person name="Kono N."/>
            <person name="Nakamura H."/>
            <person name="Mori M."/>
            <person name="Yoshida Y."/>
            <person name="Ohtoshi R."/>
            <person name="Malay A.D."/>
            <person name="Moran D.A.P."/>
            <person name="Tomita M."/>
            <person name="Numata K."/>
            <person name="Arakawa K."/>
        </authorList>
    </citation>
    <scope>NUCLEOTIDE SEQUENCE</scope>
</reference>
<name>A0A8X6YTM9_9ARAC</name>
<feature type="non-terminal residue" evidence="1">
    <location>
        <position position="32"/>
    </location>
</feature>
<proteinExistence type="predicted"/>
<gene>
    <name evidence="1" type="ORF">TNIN_265751</name>
</gene>
<comment type="caution">
    <text evidence="1">The sequence shown here is derived from an EMBL/GenBank/DDBJ whole genome shotgun (WGS) entry which is preliminary data.</text>
</comment>
<sequence length="32" mass="3826">MNFRKSAFSVFLMYDLHDRDKVTVNVHITRKG</sequence>
<accession>A0A8X6YTM9</accession>
<keyword evidence="2" id="KW-1185">Reference proteome</keyword>